<sequence>MTCLIINPTWQLTCKSVSKNNKVFCQKDYCEHIMQLIQIHFSLHPLIPTEHQSYARSASKIWLKCVQEQYNTAKLIICYMFGFICGMDSIVQNGEIYELVL</sequence>
<keyword evidence="2" id="KW-1185">Reference proteome</keyword>
<organism evidence="1 2">
    <name type="scientific">Dentiscutata erythropus</name>
    <dbReference type="NCBI Taxonomy" id="1348616"/>
    <lineage>
        <taxon>Eukaryota</taxon>
        <taxon>Fungi</taxon>
        <taxon>Fungi incertae sedis</taxon>
        <taxon>Mucoromycota</taxon>
        <taxon>Glomeromycotina</taxon>
        <taxon>Glomeromycetes</taxon>
        <taxon>Diversisporales</taxon>
        <taxon>Gigasporaceae</taxon>
        <taxon>Dentiscutata</taxon>
    </lineage>
</organism>
<evidence type="ECO:0000313" key="1">
    <source>
        <dbReference type="EMBL" id="CAG8717444.1"/>
    </source>
</evidence>
<name>A0A9N9N9U4_9GLOM</name>
<dbReference type="AlphaFoldDB" id="A0A9N9N9U4"/>
<evidence type="ECO:0000313" key="2">
    <source>
        <dbReference type="Proteomes" id="UP000789405"/>
    </source>
</evidence>
<reference evidence="1" key="1">
    <citation type="submission" date="2021-06" db="EMBL/GenBank/DDBJ databases">
        <authorList>
            <person name="Kallberg Y."/>
            <person name="Tangrot J."/>
            <person name="Rosling A."/>
        </authorList>
    </citation>
    <scope>NUCLEOTIDE SEQUENCE</scope>
    <source>
        <strain evidence="1">MA453B</strain>
    </source>
</reference>
<accession>A0A9N9N9U4</accession>
<dbReference type="Proteomes" id="UP000789405">
    <property type="component" value="Unassembled WGS sequence"/>
</dbReference>
<dbReference type="EMBL" id="CAJVPY010010289">
    <property type="protein sequence ID" value="CAG8717444.1"/>
    <property type="molecule type" value="Genomic_DNA"/>
</dbReference>
<dbReference type="OrthoDB" id="2357400at2759"/>
<gene>
    <name evidence="1" type="ORF">DERYTH_LOCUS14048</name>
</gene>
<protein>
    <submittedName>
        <fullName evidence="1">13410_t:CDS:1</fullName>
    </submittedName>
</protein>
<proteinExistence type="predicted"/>
<comment type="caution">
    <text evidence="1">The sequence shown here is derived from an EMBL/GenBank/DDBJ whole genome shotgun (WGS) entry which is preliminary data.</text>
</comment>